<feature type="compositionally biased region" description="Basic and acidic residues" evidence="1">
    <location>
        <begin position="169"/>
        <end position="184"/>
    </location>
</feature>
<evidence type="ECO:0000313" key="2">
    <source>
        <dbReference type="EMBL" id="CAA9993098.1"/>
    </source>
</evidence>
<accession>A0A6H5FTN7</accession>
<feature type="region of interest" description="Disordered" evidence="1">
    <location>
        <begin position="53"/>
        <end position="87"/>
    </location>
</feature>
<dbReference type="Proteomes" id="UP000479000">
    <property type="component" value="Unassembled WGS sequence"/>
</dbReference>
<proteinExistence type="predicted"/>
<dbReference type="AlphaFoldDB" id="A0A6H5FTN7"/>
<reference evidence="2 3" key="1">
    <citation type="submission" date="2020-02" db="EMBL/GenBank/DDBJ databases">
        <authorList>
            <person name="Ferguson B K."/>
        </authorList>
    </citation>
    <scope>NUCLEOTIDE SEQUENCE [LARGE SCALE GENOMIC DNA]</scope>
</reference>
<feature type="region of interest" description="Disordered" evidence="1">
    <location>
        <begin position="167"/>
        <end position="201"/>
    </location>
</feature>
<protein>
    <submittedName>
        <fullName evidence="2">Uncharacterized protein</fullName>
    </submittedName>
</protein>
<evidence type="ECO:0000256" key="1">
    <source>
        <dbReference type="SAM" id="MobiDB-lite"/>
    </source>
</evidence>
<feature type="compositionally biased region" description="Low complexity" evidence="1">
    <location>
        <begin position="189"/>
        <end position="201"/>
    </location>
</feature>
<gene>
    <name evidence="2" type="ORF">NTEN_LOCUS85</name>
</gene>
<evidence type="ECO:0000313" key="3">
    <source>
        <dbReference type="Proteomes" id="UP000479000"/>
    </source>
</evidence>
<sequence>MLKALKPKRKMTLTTPKTRGTNVWLISTPRVALAPTEVAALAAVRAISSSTSFGVRRDRRTGRPGWRAPSTASWRAPTTPASQHTTPHDRKFFEKNRKFFEKNRKFFEKIENFFEKKKQNFKKVWKSCLSQVDCYFVKLPAVYKIEKYIQSPIAVDQIGRRQSSWPVAEADRQVRATRAEEPAMRRKASAAATTASASPDL</sequence>
<dbReference type="EMBL" id="CADCXU010000144">
    <property type="protein sequence ID" value="CAA9993098.1"/>
    <property type="molecule type" value="Genomic_DNA"/>
</dbReference>
<organism evidence="2 3">
    <name type="scientific">Nesidiocoris tenuis</name>
    <dbReference type="NCBI Taxonomy" id="355587"/>
    <lineage>
        <taxon>Eukaryota</taxon>
        <taxon>Metazoa</taxon>
        <taxon>Ecdysozoa</taxon>
        <taxon>Arthropoda</taxon>
        <taxon>Hexapoda</taxon>
        <taxon>Insecta</taxon>
        <taxon>Pterygota</taxon>
        <taxon>Neoptera</taxon>
        <taxon>Paraneoptera</taxon>
        <taxon>Hemiptera</taxon>
        <taxon>Heteroptera</taxon>
        <taxon>Panheteroptera</taxon>
        <taxon>Cimicomorpha</taxon>
        <taxon>Miridae</taxon>
        <taxon>Dicyphina</taxon>
        <taxon>Nesidiocoris</taxon>
    </lineage>
</organism>
<name>A0A6H5FTN7_9HEMI</name>
<keyword evidence="3" id="KW-1185">Reference proteome</keyword>